<evidence type="ECO:0000313" key="2">
    <source>
        <dbReference type="Proteomes" id="UP000001996"/>
    </source>
</evidence>
<protein>
    <recommendedName>
        <fullName evidence="3">Regulator of V-ATPase in vacuolar membrane protein 2</fullName>
    </recommendedName>
</protein>
<dbReference type="InParanoid" id="A5E5R3"/>
<dbReference type="OMA" id="EERELHW"/>
<reference evidence="1 2" key="1">
    <citation type="journal article" date="2009" name="Nature">
        <title>Evolution of pathogenicity and sexual reproduction in eight Candida genomes.</title>
        <authorList>
            <person name="Butler G."/>
            <person name="Rasmussen M.D."/>
            <person name="Lin M.F."/>
            <person name="Santos M.A."/>
            <person name="Sakthikumar S."/>
            <person name="Munro C.A."/>
            <person name="Rheinbay E."/>
            <person name="Grabherr M."/>
            <person name="Forche A."/>
            <person name="Reedy J.L."/>
            <person name="Agrafioti I."/>
            <person name="Arnaud M.B."/>
            <person name="Bates S."/>
            <person name="Brown A.J."/>
            <person name="Brunke S."/>
            <person name="Costanzo M.C."/>
            <person name="Fitzpatrick D.A."/>
            <person name="de Groot P.W."/>
            <person name="Harris D."/>
            <person name="Hoyer L.L."/>
            <person name="Hube B."/>
            <person name="Klis F.M."/>
            <person name="Kodira C."/>
            <person name="Lennard N."/>
            <person name="Logue M.E."/>
            <person name="Martin R."/>
            <person name="Neiman A.M."/>
            <person name="Nikolaou E."/>
            <person name="Quail M.A."/>
            <person name="Quinn J."/>
            <person name="Santos M.C."/>
            <person name="Schmitzberger F.F."/>
            <person name="Sherlock G."/>
            <person name="Shah P."/>
            <person name="Silverstein K.A."/>
            <person name="Skrzypek M.S."/>
            <person name="Soll D."/>
            <person name="Staggs R."/>
            <person name="Stansfield I."/>
            <person name="Stumpf M.P."/>
            <person name="Sudbery P.E."/>
            <person name="Srikantha T."/>
            <person name="Zeng Q."/>
            <person name="Berman J."/>
            <person name="Berriman M."/>
            <person name="Heitman J."/>
            <person name="Gow N.A."/>
            <person name="Lorenz M.C."/>
            <person name="Birren B.W."/>
            <person name="Kellis M."/>
            <person name="Cuomo C.A."/>
        </authorList>
    </citation>
    <scope>NUCLEOTIDE SEQUENCE [LARGE SCALE GENOMIC DNA]</scope>
    <source>
        <strain evidence="2">ATCC 11503 / BCRC 21390 / CBS 2605 / JCM 1781 / NBRC 1676 / NRRL YB-4239</strain>
    </source>
</reference>
<dbReference type="Pfam" id="PF10259">
    <property type="entry name" value="Rogdi_lz"/>
    <property type="match status" value="1"/>
</dbReference>
<evidence type="ECO:0008006" key="3">
    <source>
        <dbReference type="Google" id="ProtNLM"/>
    </source>
</evidence>
<accession>A5E5R3</accession>
<name>A5E5R3_LODEL</name>
<proteinExistence type="predicted"/>
<dbReference type="VEuPathDB" id="FungiDB:LELG_04952"/>
<dbReference type="GeneID" id="5231175"/>
<dbReference type="FunCoup" id="A5E5R3">
    <property type="interactions" value="63"/>
</dbReference>
<dbReference type="PANTHER" id="PTHR13618">
    <property type="entry name" value="LEUCINE ZIPPER CONTAINING TRANSCRIPTION FACTOR LZF1"/>
    <property type="match status" value="1"/>
</dbReference>
<organism evidence="1 2">
    <name type="scientific">Lodderomyces elongisporus (strain ATCC 11503 / CBS 2605 / JCM 1781 / NBRC 1676 / NRRL YB-4239)</name>
    <name type="common">Yeast</name>
    <name type="synonym">Saccharomyces elongisporus</name>
    <dbReference type="NCBI Taxonomy" id="379508"/>
    <lineage>
        <taxon>Eukaryota</taxon>
        <taxon>Fungi</taxon>
        <taxon>Dikarya</taxon>
        <taxon>Ascomycota</taxon>
        <taxon>Saccharomycotina</taxon>
        <taxon>Pichiomycetes</taxon>
        <taxon>Debaryomycetaceae</taxon>
        <taxon>Candida/Lodderomyces clade</taxon>
        <taxon>Lodderomyces</taxon>
    </lineage>
</organism>
<keyword evidence="2" id="KW-1185">Reference proteome</keyword>
<dbReference type="PANTHER" id="PTHR13618:SF1">
    <property type="entry name" value="PROTEIN ROGDI HOMOLOG"/>
    <property type="match status" value="1"/>
</dbReference>
<dbReference type="KEGG" id="lel:PVL30_005695"/>
<gene>
    <name evidence="1" type="ORF">LELG_04952</name>
</gene>
<dbReference type="OrthoDB" id="66510at2759"/>
<dbReference type="Proteomes" id="UP000001996">
    <property type="component" value="Unassembled WGS sequence"/>
</dbReference>
<dbReference type="STRING" id="379508.A5E5R3"/>
<dbReference type="AlphaFoldDB" id="A5E5R3"/>
<dbReference type="InterPro" id="IPR028241">
    <property type="entry name" value="RAVE2/Rogdi"/>
</dbReference>
<dbReference type="GO" id="GO:0043291">
    <property type="term" value="C:RAVE complex"/>
    <property type="evidence" value="ECO:0007669"/>
    <property type="project" value="TreeGrafter"/>
</dbReference>
<dbReference type="HOGENOM" id="CLU_045567_0_0_1"/>
<evidence type="ECO:0000313" key="1">
    <source>
        <dbReference type="EMBL" id="EDK46771.1"/>
    </source>
</evidence>
<dbReference type="eggNOG" id="ENOG502RBKJ">
    <property type="taxonomic scope" value="Eukaryota"/>
</dbReference>
<dbReference type="EMBL" id="CH981530">
    <property type="protein sequence ID" value="EDK46771.1"/>
    <property type="molecule type" value="Genomic_DNA"/>
</dbReference>
<sequence length="404" mass="46088">MPFAQHQEFVNSVSQIQKENEERELHWFINHTVIPEFPQIIETLSMCSNLLLYNSPQHPDPKNRIERGPPVKLPVSTSKLEKLKGIVVRDGAYVTQFQVATRDHYFNKCFNKLNLTKPILLSQVINTKVAIDDSIQLMESLSKLSKAEHEHKDDKDHEDYHRKLYTSFRDLLFKVQTAKTSLQLPTDPHLVFPMKLTPRDYFAPELPPTITVDFYISQAEICIDMKSLHRITEKPWSEVDSKTGKSYVDKLREEMKLTSTDLVMIEGKEKKKGVGGTAESSSTLNSSKVALRSNSVTPAASISDISERADLEGLASHTLLKQSSSDDQNQGFLSSMMSHIQFKPKHDPNEYIMRCVTYNHMVVTINSKIEVSSEDPILVSCFTKLNTIEYLIRKILDSLDIFIS</sequence>